<evidence type="ECO:0000313" key="3">
    <source>
        <dbReference type="Proteomes" id="UP000036403"/>
    </source>
</evidence>
<keyword evidence="3" id="KW-1185">Reference proteome</keyword>
<dbReference type="EMBL" id="LBMM01011077">
    <property type="protein sequence ID" value="KMQ87041.1"/>
    <property type="molecule type" value="Genomic_DNA"/>
</dbReference>
<dbReference type="Proteomes" id="UP000036403">
    <property type="component" value="Unassembled WGS sequence"/>
</dbReference>
<dbReference type="OrthoDB" id="7554824at2759"/>
<dbReference type="InterPro" id="IPR036691">
    <property type="entry name" value="Endo/exonu/phosph_ase_sf"/>
</dbReference>
<organism evidence="2 3">
    <name type="scientific">Lasius niger</name>
    <name type="common">Black garden ant</name>
    <dbReference type="NCBI Taxonomy" id="67767"/>
    <lineage>
        <taxon>Eukaryota</taxon>
        <taxon>Metazoa</taxon>
        <taxon>Ecdysozoa</taxon>
        <taxon>Arthropoda</taxon>
        <taxon>Hexapoda</taxon>
        <taxon>Insecta</taxon>
        <taxon>Pterygota</taxon>
        <taxon>Neoptera</taxon>
        <taxon>Endopterygota</taxon>
        <taxon>Hymenoptera</taxon>
        <taxon>Apocrita</taxon>
        <taxon>Aculeata</taxon>
        <taxon>Formicoidea</taxon>
        <taxon>Formicidae</taxon>
        <taxon>Formicinae</taxon>
        <taxon>Lasius</taxon>
        <taxon>Lasius</taxon>
    </lineage>
</organism>
<evidence type="ECO:0000313" key="2">
    <source>
        <dbReference type="EMBL" id="KMQ87041.1"/>
    </source>
</evidence>
<feature type="region of interest" description="Disordered" evidence="1">
    <location>
        <begin position="162"/>
        <end position="185"/>
    </location>
</feature>
<proteinExistence type="predicted"/>
<dbReference type="AlphaFoldDB" id="A0A0J7K9X6"/>
<sequence length="202" mass="23630">MNREGKMLVDCLERRGWYILNGSVAEDEEGEYTYTGRKGETVIDYILGNGEMRERMERLEVGEEVDSDHHPVVIWMKGKERDSEGRRGRARIIRRGNWDEEGRNEFRKGLRIIKEEGKEIQQKMEEIGDRIKKTLEVCKKQRGDGKRNRIGWWDDKCRERKKEVRKEDGEGRGEKGIGMEKGKEGIRKCVKKSGSIVVQSGW</sequence>
<evidence type="ECO:0008006" key="4">
    <source>
        <dbReference type="Google" id="ProtNLM"/>
    </source>
</evidence>
<gene>
    <name evidence="2" type="ORF">RF55_13795</name>
</gene>
<comment type="caution">
    <text evidence="2">The sequence shown here is derived from an EMBL/GenBank/DDBJ whole genome shotgun (WGS) entry which is preliminary data.</text>
</comment>
<accession>A0A0J7K9X6</accession>
<dbReference type="Gene3D" id="3.60.10.10">
    <property type="entry name" value="Endonuclease/exonuclease/phosphatase"/>
    <property type="match status" value="1"/>
</dbReference>
<dbReference type="SUPFAM" id="SSF56219">
    <property type="entry name" value="DNase I-like"/>
    <property type="match status" value="1"/>
</dbReference>
<dbReference type="STRING" id="67767.A0A0J7K9X6"/>
<protein>
    <recommendedName>
        <fullName evidence="4">Endonuclease/exonuclease/phosphatase domain-containing protein</fullName>
    </recommendedName>
</protein>
<evidence type="ECO:0000256" key="1">
    <source>
        <dbReference type="SAM" id="MobiDB-lite"/>
    </source>
</evidence>
<dbReference type="PaxDb" id="67767-A0A0J7K9X6"/>
<reference evidence="2 3" key="1">
    <citation type="submission" date="2015-04" db="EMBL/GenBank/DDBJ databases">
        <title>Lasius niger genome sequencing.</title>
        <authorList>
            <person name="Konorov E.A."/>
            <person name="Nikitin M.A."/>
            <person name="Kirill M.V."/>
            <person name="Chang P."/>
        </authorList>
    </citation>
    <scope>NUCLEOTIDE SEQUENCE [LARGE SCALE GENOMIC DNA]</scope>
    <source>
        <tissue evidence="2">Whole</tissue>
    </source>
</reference>
<name>A0A0J7K9X6_LASNI</name>